<evidence type="ECO:0000256" key="2">
    <source>
        <dbReference type="SAM" id="Phobius"/>
    </source>
</evidence>
<comment type="caution">
    <text evidence="3">The sequence shown here is derived from an EMBL/GenBank/DDBJ whole genome shotgun (WGS) entry which is preliminary data.</text>
</comment>
<keyword evidence="2" id="KW-0472">Membrane</keyword>
<sequence>MDSTLAYESLQKYSPLHNPSPALYSQNEYVNQMNINQEPCLLGYENILGSDEHFEASSFEENNSVKIGPIHYEGSGSGHSRYSANITGPINHKTPMQWSSDFGTSSNSNNNNNNNNDDDCLMERNETNSWLPLSPSFLHLSSPNLIGETKHKLSALNSTMHDNQIEANSITLNNDDPNMPHLYDSVFILPAFNHPMCYFPNSNEFTPNHTFLRPQIYPYTYFGCFFFCFVLNKVWCLMCLEKWNTATWRLDTWVVAVHMINPLNIMKIWI</sequence>
<gene>
    <name evidence="3" type="ORF">RFI_26862</name>
</gene>
<feature type="transmembrane region" description="Helical" evidence="2">
    <location>
        <begin position="219"/>
        <end position="240"/>
    </location>
</feature>
<evidence type="ECO:0000313" key="3">
    <source>
        <dbReference type="EMBL" id="ETO10518.1"/>
    </source>
</evidence>
<reference evidence="3 4" key="1">
    <citation type="journal article" date="2013" name="Curr. Biol.">
        <title>The Genome of the Foraminiferan Reticulomyxa filosa.</title>
        <authorList>
            <person name="Glockner G."/>
            <person name="Hulsmann N."/>
            <person name="Schleicher M."/>
            <person name="Noegel A.A."/>
            <person name="Eichinger L."/>
            <person name="Gallinger C."/>
            <person name="Pawlowski J."/>
            <person name="Sierra R."/>
            <person name="Euteneuer U."/>
            <person name="Pillet L."/>
            <person name="Moustafa A."/>
            <person name="Platzer M."/>
            <person name="Groth M."/>
            <person name="Szafranski K."/>
            <person name="Schliwa M."/>
        </authorList>
    </citation>
    <scope>NUCLEOTIDE SEQUENCE [LARGE SCALE GENOMIC DNA]</scope>
</reference>
<keyword evidence="4" id="KW-1185">Reference proteome</keyword>
<keyword evidence="2" id="KW-1133">Transmembrane helix</keyword>
<evidence type="ECO:0000256" key="1">
    <source>
        <dbReference type="SAM" id="MobiDB-lite"/>
    </source>
</evidence>
<name>X6M938_RETFI</name>
<dbReference type="AlphaFoldDB" id="X6M938"/>
<accession>X6M938</accession>
<keyword evidence="2" id="KW-0812">Transmembrane</keyword>
<feature type="compositionally biased region" description="Polar residues" evidence="1">
    <location>
        <begin position="86"/>
        <end position="104"/>
    </location>
</feature>
<proteinExistence type="predicted"/>
<feature type="region of interest" description="Disordered" evidence="1">
    <location>
        <begin position="86"/>
        <end position="122"/>
    </location>
</feature>
<protein>
    <submittedName>
        <fullName evidence="3">Uncharacterized protein</fullName>
    </submittedName>
</protein>
<evidence type="ECO:0000313" key="4">
    <source>
        <dbReference type="Proteomes" id="UP000023152"/>
    </source>
</evidence>
<dbReference type="EMBL" id="ASPP01023428">
    <property type="protein sequence ID" value="ETO10518.1"/>
    <property type="molecule type" value="Genomic_DNA"/>
</dbReference>
<dbReference type="Proteomes" id="UP000023152">
    <property type="component" value="Unassembled WGS sequence"/>
</dbReference>
<organism evidence="3 4">
    <name type="scientific">Reticulomyxa filosa</name>
    <dbReference type="NCBI Taxonomy" id="46433"/>
    <lineage>
        <taxon>Eukaryota</taxon>
        <taxon>Sar</taxon>
        <taxon>Rhizaria</taxon>
        <taxon>Retaria</taxon>
        <taxon>Foraminifera</taxon>
        <taxon>Monothalamids</taxon>
        <taxon>Reticulomyxidae</taxon>
        <taxon>Reticulomyxa</taxon>
    </lineage>
</organism>
<feature type="compositionally biased region" description="Low complexity" evidence="1">
    <location>
        <begin position="105"/>
        <end position="115"/>
    </location>
</feature>